<dbReference type="PANTHER" id="PTHR37017:SF11">
    <property type="entry name" value="ESTERASE_LIPASE_THIOESTERASE DOMAIN-CONTAINING PROTEIN"/>
    <property type="match status" value="1"/>
</dbReference>
<accession>A0A8H4RNP6</accession>
<evidence type="ECO:0000313" key="3">
    <source>
        <dbReference type="EMBL" id="KAF4632596.1"/>
    </source>
</evidence>
<feature type="region of interest" description="Disordered" evidence="1">
    <location>
        <begin position="41"/>
        <end position="65"/>
    </location>
</feature>
<evidence type="ECO:0000256" key="1">
    <source>
        <dbReference type="SAM" id="MobiDB-lite"/>
    </source>
</evidence>
<gene>
    <name evidence="3" type="ORF">G7Y89_g5534</name>
</gene>
<dbReference type="Gene3D" id="3.40.50.1820">
    <property type="entry name" value="alpha/beta hydrolase"/>
    <property type="match status" value="1"/>
</dbReference>
<dbReference type="OrthoDB" id="1263307at2759"/>
<name>A0A8H4RNP6_9HELO</name>
<dbReference type="InterPro" id="IPR029058">
    <property type="entry name" value="AB_hydrolase_fold"/>
</dbReference>
<evidence type="ECO:0000259" key="2">
    <source>
        <dbReference type="Pfam" id="PF12697"/>
    </source>
</evidence>
<dbReference type="PANTHER" id="PTHR37017">
    <property type="entry name" value="AB HYDROLASE-1 DOMAIN-CONTAINING PROTEIN-RELATED"/>
    <property type="match status" value="1"/>
</dbReference>
<dbReference type="InterPro" id="IPR000073">
    <property type="entry name" value="AB_hydrolase_1"/>
</dbReference>
<dbReference type="Proteomes" id="UP000566819">
    <property type="component" value="Unassembled WGS sequence"/>
</dbReference>
<dbReference type="AlphaFoldDB" id="A0A8H4RNP6"/>
<keyword evidence="4" id="KW-1185">Reference proteome</keyword>
<protein>
    <recommendedName>
        <fullName evidence="2">AB hydrolase-1 domain-containing protein</fullName>
    </recommendedName>
</protein>
<reference evidence="3 4" key="1">
    <citation type="submission" date="2020-03" db="EMBL/GenBank/DDBJ databases">
        <title>Draft Genome Sequence of Cudoniella acicularis.</title>
        <authorList>
            <person name="Buettner E."/>
            <person name="Kellner H."/>
        </authorList>
    </citation>
    <scope>NUCLEOTIDE SEQUENCE [LARGE SCALE GENOMIC DNA]</scope>
    <source>
        <strain evidence="3 4">DSM 108380</strain>
    </source>
</reference>
<dbReference type="Pfam" id="PF12697">
    <property type="entry name" value="Abhydrolase_6"/>
    <property type="match status" value="1"/>
</dbReference>
<comment type="caution">
    <text evidence="3">The sequence shown here is derived from an EMBL/GenBank/DDBJ whole genome shotgun (WGS) entry which is preliminary data.</text>
</comment>
<evidence type="ECO:0000313" key="4">
    <source>
        <dbReference type="Proteomes" id="UP000566819"/>
    </source>
</evidence>
<dbReference type="InterPro" id="IPR052897">
    <property type="entry name" value="Sec-Metab_Biosynth_Hydrolase"/>
</dbReference>
<feature type="compositionally biased region" description="Polar residues" evidence="1">
    <location>
        <begin position="41"/>
        <end position="50"/>
    </location>
</feature>
<sequence length="279" mass="30225">MSPSFTVLLCHGSYHTPEPYQPFLASLEARGIPAICPQLPTSSPSKLNTGSPSHPSYDLPPPPGGYPQQADDVAVILTLLNQLIVEEGRNILFMGHSSGGLTATAAAIPELQREWREKEGKRGGVIGVFYECAFLVPVGESVHSFFQPKDGSPPVIPPYCKFHQNGMEGLMSTVEGAKYFFNGLDDEKAKYYESTLTASTILTTVLENDAYPALPCIYLVTENDLALPAAYQEGMVALQNQREEVDIGVLKCPSGHSPHLTWMDGLVEEVVKFGNGLLG</sequence>
<organism evidence="3 4">
    <name type="scientific">Cudoniella acicularis</name>
    <dbReference type="NCBI Taxonomy" id="354080"/>
    <lineage>
        <taxon>Eukaryota</taxon>
        <taxon>Fungi</taxon>
        <taxon>Dikarya</taxon>
        <taxon>Ascomycota</taxon>
        <taxon>Pezizomycotina</taxon>
        <taxon>Leotiomycetes</taxon>
        <taxon>Helotiales</taxon>
        <taxon>Tricladiaceae</taxon>
        <taxon>Cudoniella</taxon>
    </lineage>
</organism>
<feature type="domain" description="AB hydrolase-1" evidence="2">
    <location>
        <begin position="7"/>
        <end position="268"/>
    </location>
</feature>
<dbReference type="EMBL" id="JAAMPI010000333">
    <property type="protein sequence ID" value="KAF4632596.1"/>
    <property type="molecule type" value="Genomic_DNA"/>
</dbReference>
<proteinExistence type="predicted"/>
<dbReference type="SUPFAM" id="SSF53474">
    <property type="entry name" value="alpha/beta-Hydrolases"/>
    <property type="match status" value="1"/>
</dbReference>